<reference evidence="3 4" key="1">
    <citation type="submission" date="2020-08" db="EMBL/GenBank/DDBJ databases">
        <title>Sequencing the genomes of 1000 actinobacteria strains.</title>
        <authorList>
            <person name="Klenk H.-P."/>
        </authorList>
    </citation>
    <scope>NUCLEOTIDE SEQUENCE [LARGE SCALE GENOMIC DNA]</scope>
    <source>
        <strain evidence="3 4">DSM 21065</strain>
    </source>
</reference>
<dbReference type="GO" id="GO:0016747">
    <property type="term" value="F:acyltransferase activity, transferring groups other than amino-acyl groups"/>
    <property type="evidence" value="ECO:0007669"/>
    <property type="project" value="InterPro"/>
</dbReference>
<dbReference type="AlphaFoldDB" id="A0A7W8ZYH6"/>
<dbReference type="GO" id="GO:0009103">
    <property type="term" value="P:lipopolysaccharide biosynthetic process"/>
    <property type="evidence" value="ECO:0007669"/>
    <property type="project" value="TreeGrafter"/>
</dbReference>
<gene>
    <name evidence="3" type="ORF">BJ997_002936</name>
</gene>
<feature type="transmembrane region" description="Helical" evidence="1">
    <location>
        <begin position="24"/>
        <end position="40"/>
    </location>
</feature>
<comment type="caution">
    <text evidence="3">The sequence shown here is derived from an EMBL/GenBank/DDBJ whole genome shotgun (WGS) entry which is preliminary data.</text>
</comment>
<dbReference type="PANTHER" id="PTHR23028">
    <property type="entry name" value="ACETYLTRANSFERASE"/>
    <property type="match status" value="1"/>
</dbReference>
<feature type="transmembrane region" description="Helical" evidence="1">
    <location>
        <begin position="218"/>
        <end position="242"/>
    </location>
</feature>
<accession>A0A7W8ZYH6</accession>
<feature type="transmembrane region" description="Helical" evidence="1">
    <location>
        <begin position="115"/>
        <end position="138"/>
    </location>
</feature>
<dbReference type="GO" id="GO:0016020">
    <property type="term" value="C:membrane"/>
    <property type="evidence" value="ECO:0007669"/>
    <property type="project" value="TreeGrafter"/>
</dbReference>
<dbReference type="EMBL" id="JACHBQ010000001">
    <property type="protein sequence ID" value="MBB5642388.1"/>
    <property type="molecule type" value="Genomic_DNA"/>
</dbReference>
<dbReference type="RefSeq" id="WP_221243973.1">
    <property type="nucleotide sequence ID" value="NZ_JACHBQ010000001.1"/>
</dbReference>
<feature type="transmembrane region" description="Helical" evidence="1">
    <location>
        <begin position="79"/>
        <end position="103"/>
    </location>
</feature>
<evidence type="ECO:0000313" key="4">
    <source>
        <dbReference type="Proteomes" id="UP000561726"/>
    </source>
</evidence>
<organism evidence="3 4">
    <name type="scientific">Cryobacterium roopkundense</name>
    <dbReference type="NCBI Taxonomy" id="1001240"/>
    <lineage>
        <taxon>Bacteria</taxon>
        <taxon>Bacillati</taxon>
        <taxon>Actinomycetota</taxon>
        <taxon>Actinomycetes</taxon>
        <taxon>Micrococcales</taxon>
        <taxon>Microbacteriaceae</taxon>
        <taxon>Cryobacterium</taxon>
    </lineage>
</organism>
<feature type="transmembrane region" description="Helical" evidence="1">
    <location>
        <begin position="52"/>
        <end position="73"/>
    </location>
</feature>
<feature type="domain" description="Acyltransferase 3" evidence="2">
    <location>
        <begin position="12"/>
        <end position="232"/>
    </location>
</feature>
<name>A0A7W8ZYH6_9MICO</name>
<feature type="transmembrane region" description="Helical" evidence="1">
    <location>
        <begin position="192"/>
        <end position="212"/>
    </location>
</feature>
<keyword evidence="1" id="KW-0812">Transmembrane</keyword>
<evidence type="ECO:0000313" key="3">
    <source>
        <dbReference type="EMBL" id="MBB5642388.1"/>
    </source>
</evidence>
<evidence type="ECO:0000259" key="2">
    <source>
        <dbReference type="Pfam" id="PF01757"/>
    </source>
</evidence>
<evidence type="ECO:0000256" key="1">
    <source>
        <dbReference type="SAM" id="Phobius"/>
    </source>
</evidence>
<dbReference type="InterPro" id="IPR050879">
    <property type="entry name" value="Acyltransferase_3"/>
</dbReference>
<feature type="transmembrane region" description="Helical" evidence="1">
    <location>
        <begin position="153"/>
        <end position="171"/>
    </location>
</feature>
<dbReference type="Proteomes" id="UP000561726">
    <property type="component" value="Unassembled WGS sequence"/>
</dbReference>
<dbReference type="Pfam" id="PF01757">
    <property type="entry name" value="Acyl_transf_3"/>
    <property type="match status" value="1"/>
</dbReference>
<keyword evidence="1" id="KW-1133">Transmembrane helix</keyword>
<keyword evidence="1" id="KW-0472">Membrane</keyword>
<sequence length="260" mass="28853">MTLLLLQSWVPVSSVYFGMNGPSWSLACEAFFYAVFPFLVPRVKRMTVASTVKFMAVIYVAAVLLAVVLHVLLRDGPTVGILYVNPLYRLWEFAIGICLAHAVSKGWRPRISMRWAVLGVLVAFAAVNALSTAITLHVGPFARLPMSVLPNDLASLVMVPFFALLIAAAARRELDGHVTFFMRPWLVTLGKWSFALYLTHAFLLAAAARILPDTLNEALRYGITGAVVIMAIGFSGLVYQWVEMPLERRLRARQFPARVD</sequence>
<dbReference type="PANTHER" id="PTHR23028:SF53">
    <property type="entry name" value="ACYL_TRANSF_3 DOMAIN-CONTAINING PROTEIN"/>
    <property type="match status" value="1"/>
</dbReference>
<proteinExistence type="predicted"/>
<dbReference type="InterPro" id="IPR002656">
    <property type="entry name" value="Acyl_transf_3_dom"/>
</dbReference>
<protein>
    <submittedName>
        <fullName evidence="3">Peptidoglycan/LPS O-acetylase OafA/YrhL</fullName>
    </submittedName>
</protein>